<feature type="domain" description="RING-type" evidence="19">
    <location>
        <begin position="117"/>
        <end position="163"/>
    </location>
</feature>
<dbReference type="InterPro" id="IPR056527">
    <property type="entry name" value="WD40_RFWD3"/>
</dbReference>
<comment type="caution">
    <text evidence="20">The sequence shown here is derived from an EMBL/GenBank/DDBJ whole genome shotgun (WGS) entry which is preliminary data.</text>
</comment>
<dbReference type="GO" id="GO:0005737">
    <property type="term" value="C:cytoplasm"/>
    <property type="evidence" value="ECO:0007669"/>
    <property type="project" value="UniProtKB-SubCell"/>
</dbReference>
<evidence type="ECO:0000256" key="13">
    <source>
        <dbReference type="ARBA" id="ARBA00023204"/>
    </source>
</evidence>
<keyword evidence="14" id="KW-0539">Nucleus</keyword>
<dbReference type="InterPro" id="IPR037381">
    <property type="entry name" value="RFWD3"/>
</dbReference>
<dbReference type="GO" id="GO:0016604">
    <property type="term" value="C:nuclear body"/>
    <property type="evidence" value="ECO:0007669"/>
    <property type="project" value="UniProtKB-SubCell"/>
</dbReference>
<evidence type="ECO:0000256" key="6">
    <source>
        <dbReference type="ARBA" id="ARBA00022574"/>
    </source>
</evidence>
<evidence type="ECO:0000256" key="11">
    <source>
        <dbReference type="ARBA" id="ARBA00022786"/>
    </source>
</evidence>
<dbReference type="PANTHER" id="PTHR16047:SF7">
    <property type="entry name" value="E3 UBIQUITIN-PROTEIN LIGASE RFWD3"/>
    <property type="match status" value="1"/>
</dbReference>
<gene>
    <name evidence="20" type="primary">RFWD3_2</name>
    <name evidence="20" type="ORF">DERF_004969</name>
</gene>
<dbReference type="SMART" id="SM00184">
    <property type="entry name" value="RING"/>
    <property type="match status" value="1"/>
</dbReference>
<keyword evidence="9" id="KW-0227">DNA damage</keyword>
<evidence type="ECO:0000256" key="14">
    <source>
        <dbReference type="ARBA" id="ARBA00023242"/>
    </source>
</evidence>
<feature type="region of interest" description="Disordered" evidence="18">
    <location>
        <begin position="1"/>
        <end position="55"/>
    </location>
</feature>
<keyword evidence="13" id="KW-0234">DNA repair</keyword>
<evidence type="ECO:0000256" key="10">
    <source>
        <dbReference type="ARBA" id="ARBA00022771"/>
    </source>
</evidence>
<evidence type="ECO:0000256" key="1">
    <source>
        <dbReference type="ARBA" id="ARBA00000900"/>
    </source>
</evidence>
<reference evidence="20" key="1">
    <citation type="submission" date="2013-05" db="EMBL/GenBank/DDBJ databases">
        <authorList>
            <person name="Yim A.K.Y."/>
            <person name="Chan T.F."/>
            <person name="Ji K.M."/>
            <person name="Liu X.Y."/>
            <person name="Zhou J.W."/>
            <person name="Li R.Q."/>
            <person name="Yang K.Y."/>
            <person name="Li J."/>
            <person name="Li M."/>
            <person name="Law P.T.W."/>
            <person name="Wu Y.L."/>
            <person name="Cai Z.L."/>
            <person name="Qin H."/>
            <person name="Bao Y."/>
            <person name="Leung R.K.K."/>
            <person name="Ng P.K.S."/>
            <person name="Zou J."/>
            <person name="Zhong X.J."/>
            <person name="Ran P.X."/>
            <person name="Zhong N.S."/>
            <person name="Liu Z.G."/>
            <person name="Tsui S.K.W."/>
        </authorList>
    </citation>
    <scope>NUCLEOTIDE SEQUENCE</scope>
    <source>
        <strain evidence="20">Derf</strain>
        <tissue evidence="20">Whole organism</tissue>
    </source>
</reference>
<dbReference type="SUPFAM" id="SSF57850">
    <property type="entry name" value="RING/U-box"/>
    <property type="match status" value="1"/>
</dbReference>
<dbReference type="EC" id="2.3.2.27" evidence="4"/>
<dbReference type="Gene3D" id="3.30.40.10">
    <property type="entry name" value="Zinc/RING finger domain, C3HC4 (zinc finger)"/>
    <property type="match status" value="1"/>
</dbReference>
<dbReference type="Pfam" id="PF13639">
    <property type="entry name" value="zf-RING_2"/>
    <property type="match status" value="1"/>
</dbReference>
<keyword evidence="17" id="KW-0175">Coiled coil</keyword>
<reference evidence="20" key="2">
    <citation type="journal article" date="2022" name="Res Sq">
        <title>Comparative Genomics Reveals Insights into the Divergent Evolution of Astigmatic Mites and Household Pest Adaptations.</title>
        <authorList>
            <person name="Xiong Q."/>
            <person name="Wan A.T.-Y."/>
            <person name="Liu X.-Y."/>
            <person name="Fung C.S.-H."/>
            <person name="Xiao X."/>
            <person name="Malainual N."/>
            <person name="Hou J."/>
            <person name="Wang L."/>
            <person name="Wang M."/>
            <person name="Yang K."/>
            <person name="Cui Y."/>
            <person name="Leung E."/>
            <person name="Nong W."/>
            <person name="Shin S.-K."/>
            <person name="Au S."/>
            <person name="Jeong K.Y."/>
            <person name="Chew F.T."/>
            <person name="Hui J."/>
            <person name="Leung T.F."/>
            <person name="Tungtrongchitr A."/>
            <person name="Zhong N."/>
            <person name="Liu Z."/>
            <person name="Tsui S."/>
        </authorList>
    </citation>
    <scope>NUCLEOTIDE SEQUENCE</scope>
    <source>
        <strain evidence="20">Derf</strain>
        <tissue evidence="20">Whole organism</tissue>
    </source>
</reference>
<keyword evidence="10 16" id="KW-0863">Zinc-finger</keyword>
<keyword evidence="11" id="KW-0833">Ubl conjugation pathway</keyword>
<dbReference type="EMBL" id="ASGP02000002">
    <property type="protein sequence ID" value="KAH9521301.1"/>
    <property type="molecule type" value="Genomic_DNA"/>
</dbReference>
<accession>A0A922I612</accession>
<evidence type="ECO:0000313" key="21">
    <source>
        <dbReference type="Proteomes" id="UP000790347"/>
    </source>
</evidence>
<dbReference type="InterPro" id="IPR001841">
    <property type="entry name" value="Znf_RING"/>
</dbReference>
<dbReference type="InterPro" id="IPR015943">
    <property type="entry name" value="WD40/YVTN_repeat-like_dom_sf"/>
</dbReference>
<dbReference type="PANTHER" id="PTHR16047">
    <property type="entry name" value="RFWD3 PROTEIN"/>
    <property type="match status" value="1"/>
</dbReference>
<dbReference type="GO" id="GO:0061630">
    <property type="term" value="F:ubiquitin protein ligase activity"/>
    <property type="evidence" value="ECO:0007669"/>
    <property type="project" value="UniProtKB-EC"/>
</dbReference>
<evidence type="ECO:0000256" key="5">
    <source>
        <dbReference type="ARBA" id="ARBA00022490"/>
    </source>
</evidence>
<dbReference type="GO" id="GO:0016567">
    <property type="term" value="P:protein ubiquitination"/>
    <property type="evidence" value="ECO:0007669"/>
    <property type="project" value="InterPro"/>
</dbReference>
<evidence type="ECO:0000256" key="3">
    <source>
        <dbReference type="ARBA" id="ARBA00004906"/>
    </source>
</evidence>
<evidence type="ECO:0000256" key="2">
    <source>
        <dbReference type="ARBA" id="ARBA00004496"/>
    </source>
</evidence>
<keyword evidence="12" id="KW-0862">Zinc</keyword>
<evidence type="ECO:0000256" key="9">
    <source>
        <dbReference type="ARBA" id="ARBA00022763"/>
    </source>
</evidence>
<evidence type="ECO:0000256" key="15">
    <source>
        <dbReference type="ARBA" id="ARBA00034306"/>
    </source>
</evidence>
<feature type="compositionally biased region" description="Low complexity" evidence="18">
    <location>
        <begin position="67"/>
        <end position="81"/>
    </location>
</feature>
<evidence type="ECO:0000259" key="19">
    <source>
        <dbReference type="PROSITE" id="PS50089"/>
    </source>
</evidence>
<evidence type="ECO:0000256" key="18">
    <source>
        <dbReference type="SAM" id="MobiDB-lite"/>
    </source>
</evidence>
<keyword evidence="8" id="KW-0677">Repeat</keyword>
<comment type="subcellular location">
    <subcellularLocation>
        <location evidence="2">Cytoplasm</location>
    </subcellularLocation>
    <subcellularLocation>
        <location evidence="15">Nucleus</location>
        <location evidence="15">Nuclear body</location>
    </subcellularLocation>
</comment>
<proteinExistence type="predicted"/>
<dbReference type="GO" id="GO:0036297">
    <property type="term" value="P:interstrand cross-link repair"/>
    <property type="evidence" value="ECO:0007669"/>
    <property type="project" value="InterPro"/>
</dbReference>
<dbReference type="Gene3D" id="2.130.10.10">
    <property type="entry name" value="YVTN repeat-like/Quinoprotein amine dehydrogenase"/>
    <property type="match status" value="1"/>
</dbReference>
<evidence type="ECO:0000256" key="17">
    <source>
        <dbReference type="SAM" id="Coils"/>
    </source>
</evidence>
<evidence type="ECO:0000256" key="8">
    <source>
        <dbReference type="ARBA" id="ARBA00022737"/>
    </source>
</evidence>
<sequence length="604" mass="69027">MSYHSDHDYDSNDLFEYHSDEEDEDIISEMSDDSSEDSDETDSVDDDDDDDDDDDSSIEIIEVNEMTSNQPSLSPNLSNTSTVNNEASISISNSHVNSNAVANNESNNLLDSNADCCIICSDQYTNSDAHHIVALRCGHLFGKSCIERWLAPELRNQRCPTCSKTARCREIIKIYAQNLRPLDTWKLDESNKKVEYYKEQAEQLGAKLKKAEEYNQQLNAEIDYLKSKLINNHDKSGGKVDINRFKPPDRLTMSSNSKKRLKTFQISHLKDIIFPESGSRYFCYSHISDHLVVNIFNSNLAFNAMFPRYGVRMFNLESNTNESLFLHTKAMKGMVVNPSEGTLVTISLDKTMKHSSIFNKAVIDNIQLSNEPWSVAKMPDNNLFCVGYRNSIIDVYDRRHSSEPIFTFTPSAVENPTPVASMTVIEYSHNHQRKTALLSMHLDSFWLYLSKDNLITNNYECFKLPMQGKTLSCDFDKKSGYTLISFRPSQKHHRTTHYILDLEYDDQTSNIVPHIINILESGNQQVHLSQCRIFTNPNDEDSVLICAPDDSAQGAMIWDYENRFTQPIRTNMINYDFGLIPRHHSSPSGLLSCLGEKMIKLYKM</sequence>
<feature type="compositionally biased region" description="Basic and acidic residues" evidence="18">
    <location>
        <begin position="1"/>
        <end position="18"/>
    </location>
</feature>
<dbReference type="Proteomes" id="UP000790347">
    <property type="component" value="Unassembled WGS sequence"/>
</dbReference>
<evidence type="ECO:0000256" key="12">
    <source>
        <dbReference type="ARBA" id="ARBA00022833"/>
    </source>
</evidence>
<keyword evidence="6" id="KW-0853">WD repeat</keyword>
<keyword evidence="10 16" id="KW-0479">Metal-binding</keyword>
<name>A0A922I612_DERFA</name>
<dbReference type="CDD" id="cd16450">
    <property type="entry name" value="mRING-C3HGC3_RFWD3"/>
    <property type="match status" value="1"/>
</dbReference>
<dbReference type="Pfam" id="PF23419">
    <property type="entry name" value="WD40_RFWD3"/>
    <property type="match status" value="1"/>
</dbReference>
<feature type="coiled-coil region" evidence="17">
    <location>
        <begin position="187"/>
        <end position="228"/>
    </location>
</feature>
<dbReference type="GO" id="GO:0008270">
    <property type="term" value="F:zinc ion binding"/>
    <property type="evidence" value="ECO:0007669"/>
    <property type="project" value="UniProtKB-KW"/>
</dbReference>
<dbReference type="AlphaFoldDB" id="A0A922I612"/>
<comment type="pathway">
    <text evidence="3">Protein modification; protein ubiquitination.</text>
</comment>
<evidence type="ECO:0000256" key="7">
    <source>
        <dbReference type="ARBA" id="ARBA00022679"/>
    </source>
</evidence>
<keyword evidence="21" id="KW-1185">Reference proteome</keyword>
<protein>
    <recommendedName>
        <fullName evidence="4">RING-type E3 ubiquitin transferase</fullName>
        <ecNumber evidence="4">2.3.2.27</ecNumber>
    </recommendedName>
</protein>
<keyword evidence="5" id="KW-0963">Cytoplasm</keyword>
<comment type="catalytic activity">
    <reaction evidence="1">
        <text>S-ubiquitinyl-[E2 ubiquitin-conjugating enzyme]-L-cysteine + [acceptor protein]-L-lysine = [E2 ubiquitin-conjugating enzyme]-L-cysteine + N(6)-ubiquitinyl-[acceptor protein]-L-lysine.</text>
        <dbReference type="EC" id="2.3.2.27"/>
    </reaction>
</comment>
<dbReference type="PROSITE" id="PS50089">
    <property type="entry name" value="ZF_RING_2"/>
    <property type="match status" value="1"/>
</dbReference>
<dbReference type="InterPro" id="IPR013083">
    <property type="entry name" value="Znf_RING/FYVE/PHD"/>
</dbReference>
<feature type="compositionally biased region" description="Acidic residues" evidence="18">
    <location>
        <begin position="19"/>
        <end position="55"/>
    </location>
</feature>
<evidence type="ECO:0000256" key="16">
    <source>
        <dbReference type="PROSITE-ProRule" id="PRU00175"/>
    </source>
</evidence>
<dbReference type="SUPFAM" id="SSF50978">
    <property type="entry name" value="WD40 repeat-like"/>
    <property type="match status" value="1"/>
</dbReference>
<keyword evidence="7" id="KW-0808">Transferase</keyword>
<organism evidence="20 21">
    <name type="scientific">Dermatophagoides farinae</name>
    <name type="common">American house dust mite</name>
    <dbReference type="NCBI Taxonomy" id="6954"/>
    <lineage>
        <taxon>Eukaryota</taxon>
        <taxon>Metazoa</taxon>
        <taxon>Ecdysozoa</taxon>
        <taxon>Arthropoda</taxon>
        <taxon>Chelicerata</taxon>
        <taxon>Arachnida</taxon>
        <taxon>Acari</taxon>
        <taxon>Acariformes</taxon>
        <taxon>Sarcoptiformes</taxon>
        <taxon>Astigmata</taxon>
        <taxon>Psoroptidia</taxon>
        <taxon>Analgoidea</taxon>
        <taxon>Pyroglyphidae</taxon>
        <taxon>Dermatophagoidinae</taxon>
        <taxon>Dermatophagoides</taxon>
    </lineage>
</organism>
<feature type="region of interest" description="Disordered" evidence="18">
    <location>
        <begin position="62"/>
        <end position="81"/>
    </location>
</feature>
<evidence type="ECO:0000313" key="20">
    <source>
        <dbReference type="EMBL" id="KAH9521301.1"/>
    </source>
</evidence>
<evidence type="ECO:0000256" key="4">
    <source>
        <dbReference type="ARBA" id="ARBA00012483"/>
    </source>
</evidence>
<dbReference type="InterPro" id="IPR036322">
    <property type="entry name" value="WD40_repeat_dom_sf"/>
</dbReference>